<sequence>MADTKTPNNTLRNSKQGQEAMPMPSGSGAMLTCKVPVKPPMPCIVIVIHGVNDDGQFFPVVDQHICDGLNKRLGRDDLFPHKWEKWTPEGKLPTLDNADTSVSSSDCLTRIAEEGRSPVIPFHWGYHPVNPQEYHRDQVRYKEQLDARNSNPDLPYSTYYLENQGKYANKDNLGNWLDESQAKEGGPFANATTNLVDMWGPSANGGIYDAIAWAKRQFTDTSSPMYPNPHRIYYVHAAQRLAGLILRIRREKDAGPDTINIVAHSQGTEISMLANFLVKEADERPVDCVIMCNSPYALDPAAAELVLPGKHQSRDARVKTLANFATLMYEKRNQVSAEQIVLKGVANKKAWDNPDYARDNFGHVYNYFCPQDGVVSLPNIQGIGWQGVDSEGKQAIAAKAPNFFQRVFSDGHTVGKGTETFQFGRQGEAPIAGTFMSRDRNRTIDGPKLPEPYIFRTLSNDSQHADHVGEHLAGTTLAQEGPKKLLRLVDTHTGAESISSIVYPSGVQASTQQVQAQLAAAGYKNQVLKAWFMGIPTSEQTQYLVQRYETPDEATARLGKRTAPWSQHSAITLHAETIEKCMAYDLAIGLCVAFDNQSLWWDLIRQADWRNRRNPDQDARTYYNSGILPRLIKLQMSTPKLPKDVISEVVTASGDVIGSILHALPGSAMVEAWNAVTTPPGGSGLWPLPQPDVRG</sequence>
<feature type="domain" description="T6SS Tle3 phospholipase effector alpha/beta" evidence="3">
    <location>
        <begin position="41"/>
        <end position="388"/>
    </location>
</feature>
<evidence type="ECO:0000313" key="4">
    <source>
        <dbReference type="EMBL" id="SEL60079.1"/>
    </source>
</evidence>
<evidence type="ECO:0008006" key="6">
    <source>
        <dbReference type="Google" id="ProtNLM"/>
    </source>
</evidence>
<accession>A0A1H7RIZ5</accession>
<feature type="domain" description="Antibacterial effector protein Tle3 C-terminal" evidence="2">
    <location>
        <begin position="509"/>
        <end position="611"/>
    </location>
</feature>
<keyword evidence="5" id="KW-1185">Reference proteome</keyword>
<dbReference type="STRING" id="416943.SAMN05445871_6301"/>
<dbReference type="InterPro" id="IPR056221">
    <property type="entry name" value="Tle3_ab_dom"/>
</dbReference>
<dbReference type="Pfam" id="PF11678">
    <property type="entry name" value="Tle3_C"/>
    <property type="match status" value="1"/>
</dbReference>
<evidence type="ECO:0000313" key="5">
    <source>
        <dbReference type="Proteomes" id="UP000199120"/>
    </source>
</evidence>
<evidence type="ECO:0000259" key="3">
    <source>
        <dbReference type="Pfam" id="PF24322"/>
    </source>
</evidence>
<dbReference type="SUPFAM" id="SSF53474">
    <property type="entry name" value="alpha/beta-Hydrolases"/>
    <property type="match status" value="1"/>
</dbReference>
<dbReference type="RefSeq" id="WP_090553033.1">
    <property type="nucleotide sequence ID" value="NZ_FNSR01000003.1"/>
</dbReference>
<feature type="compositionally biased region" description="Polar residues" evidence="1">
    <location>
        <begin position="1"/>
        <end position="17"/>
    </location>
</feature>
<reference evidence="5" key="1">
    <citation type="submission" date="2016-10" db="EMBL/GenBank/DDBJ databases">
        <authorList>
            <person name="Varghese N."/>
            <person name="Submissions S."/>
        </authorList>
    </citation>
    <scope>NUCLEOTIDE SEQUENCE [LARGE SCALE GENOMIC DNA]</scope>
    <source>
        <strain evidence="5">LMG 26416</strain>
    </source>
</reference>
<dbReference type="Proteomes" id="UP000199120">
    <property type="component" value="Unassembled WGS sequence"/>
</dbReference>
<organism evidence="4 5">
    <name type="scientific">Paraburkholderia caballeronis</name>
    <dbReference type="NCBI Taxonomy" id="416943"/>
    <lineage>
        <taxon>Bacteria</taxon>
        <taxon>Pseudomonadati</taxon>
        <taxon>Pseudomonadota</taxon>
        <taxon>Betaproteobacteria</taxon>
        <taxon>Burkholderiales</taxon>
        <taxon>Burkholderiaceae</taxon>
        <taxon>Paraburkholderia</taxon>
    </lineage>
</organism>
<dbReference type="InterPro" id="IPR021692">
    <property type="entry name" value="Tle3_C"/>
</dbReference>
<dbReference type="EMBL" id="FOAJ01000010">
    <property type="protein sequence ID" value="SEL60079.1"/>
    <property type="molecule type" value="Genomic_DNA"/>
</dbReference>
<dbReference type="OrthoDB" id="8829067at2"/>
<dbReference type="AlphaFoldDB" id="A0A1H7RIZ5"/>
<dbReference type="InterPro" id="IPR029058">
    <property type="entry name" value="AB_hydrolase_fold"/>
</dbReference>
<feature type="region of interest" description="Disordered" evidence="1">
    <location>
        <begin position="1"/>
        <end position="25"/>
    </location>
</feature>
<protein>
    <recommendedName>
        <fullName evidence="6">DUF3274 domain-containing protein</fullName>
    </recommendedName>
</protein>
<evidence type="ECO:0000259" key="2">
    <source>
        <dbReference type="Pfam" id="PF11678"/>
    </source>
</evidence>
<evidence type="ECO:0000256" key="1">
    <source>
        <dbReference type="SAM" id="MobiDB-lite"/>
    </source>
</evidence>
<gene>
    <name evidence="4" type="ORF">SAMN05192542_11036</name>
</gene>
<proteinExistence type="predicted"/>
<name>A0A1H7RIZ5_9BURK</name>
<dbReference type="Pfam" id="PF24322">
    <property type="entry name" value="Tle3"/>
    <property type="match status" value="1"/>
</dbReference>